<evidence type="ECO:0000313" key="4">
    <source>
        <dbReference type="EMBL" id="CAF3923816.1"/>
    </source>
</evidence>
<accession>A0A814TCP6</accession>
<feature type="compositionally biased region" description="Polar residues" evidence="1">
    <location>
        <begin position="35"/>
        <end position="77"/>
    </location>
</feature>
<keyword evidence="6" id="KW-1185">Reference proteome</keyword>
<evidence type="ECO:0000313" key="5">
    <source>
        <dbReference type="EMBL" id="CAF4152668.1"/>
    </source>
</evidence>
<proteinExistence type="predicted"/>
<organism evidence="2 6">
    <name type="scientific">Didymodactylos carnosus</name>
    <dbReference type="NCBI Taxonomy" id="1234261"/>
    <lineage>
        <taxon>Eukaryota</taxon>
        <taxon>Metazoa</taxon>
        <taxon>Spiralia</taxon>
        <taxon>Gnathifera</taxon>
        <taxon>Rotifera</taxon>
        <taxon>Eurotatoria</taxon>
        <taxon>Bdelloidea</taxon>
        <taxon>Philodinida</taxon>
        <taxon>Philodinidae</taxon>
        <taxon>Didymodactylos</taxon>
    </lineage>
</organism>
<feature type="compositionally biased region" description="Low complexity" evidence="1">
    <location>
        <begin position="20"/>
        <end position="34"/>
    </location>
</feature>
<feature type="region of interest" description="Disordered" evidence="1">
    <location>
        <begin position="114"/>
        <end position="135"/>
    </location>
</feature>
<evidence type="ECO:0000313" key="2">
    <source>
        <dbReference type="EMBL" id="CAF1160295.1"/>
    </source>
</evidence>
<dbReference type="EMBL" id="CAJOBA010043647">
    <property type="protein sequence ID" value="CAF4152668.1"/>
    <property type="molecule type" value="Genomic_DNA"/>
</dbReference>
<dbReference type="EMBL" id="CAJNOK010022023">
    <property type="protein sequence ID" value="CAF1341526.1"/>
    <property type="molecule type" value="Genomic_DNA"/>
</dbReference>
<evidence type="ECO:0000313" key="6">
    <source>
        <dbReference type="Proteomes" id="UP000663829"/>
    </source>
</evidence>
<evidence type="ECO:0000256" key="1">
    <source>
        <dbReference type="SAM" id="MobiDB-lite"/>
    </source>
</evidence>
<protein>
    <submittedName>
        <fullName evidence="2">Uncharacterized protein</fullName>
    </submittedName>
</protein>
<dbReference type="Proteomes" id="UP000677228">
    <property type="component" value="Unassembled WGS sequence"/>
</dbReference>
<gene>
    <name evidence="2" type="ORF">GPM918_LOCUS21644</name>
    <name evidence="3" type="ORF">OVA965_LOCUS30366</name>
    <name evidence="4" type="ORF">SRO942_LOCUS21641</name>
    <name evidence="5" type="ORF">TMI583_LOCUS31164</name>
</gene>
<dbReference type="EMBL" id="CAJOBC010007179">
    <property type="protein sequence ID" value="CAF3923816.1"/>
    <property type="molecule type" value="Genomic_DNA"/>
</dbReference>
<name>A0A814TCP6_9BILA</name>
<dbReference type="Proteomes" id="UP000681722">
    <property type="component" value="Unassembled WGS sequence"/>
</dbReference>
<evidence type="ECO:0000313" key="3">
    <source>
        <dbReference type="EMBL" id="CAF1341526.1"/>
    </source>
</evidence>
<dbReference type="Proteomes" id="UP000663829">
    <property type="component" value="Unassembled WGS sequence"/>
</dbReference>
<sequence>MQPIPPPPFGNLSQNYMFMSSSSSSGSPNDSGSGHQQQPTYHTVSQYSNFPTGAYQYQSQSNSNPPTNVFHSASNPPQAHPAVGITHFGPYQTPNSYAYGQSHAYPGGSQQSFISMSGIPQHPTAAAPNYNYVPNINDDEKYARMLQEEENRRY</sequence>
<reference evidence="2" key="1">
    <citation type="submission" date="2021-02" db="EMBL/GenBank/DDBJ databases">
        <authorList>
            <person name="Nowell W R."/>
        </authorList>
    </citation>
    <scope>NUCLEOTIDE SEQUENCE</scope>
</reference>
<dbReference type="EMBL" id="CAJNOQ010007178">
    <property type="protein sequence ID" value="CAF1160295.1"/>
    <property type="molecule type" value="Genomic_DNA"/>
</dbReference>
<comment type="caution">
    <text evidence="2">The sequence shown here is derived from an EMBL/GenBank/DDBJ whole genome shotgun (WGS) entry which is preliminary data.</text>
</comment>
<dbReference type="Proteomes" id="UP000682733">
    <property type="component" value="Unassembled WGS sequence"/>
</dbReference>
<feature type="region of interest" description="Disordered" evidence="1">
    <location>
        <begin position="1"/>
        <end position="88"/>
    </location>
</feature>
<dbReference type="AlphaFoldDB" id="A0A814TCP6"/>